<keyword evidence="2" id="KW-0804">Transcription</keyword>
<dbReference type="InterPro" id="IPR036161">
    <property type="entry name" value="RPB6/omega-like_sf"/>
</dbReference>
<dbReference type="GO" id="GO:0003677">
    <property type="term" value="F:DNA binding"/>
    <property type="evidence" value="ECO:0007669"/>
    <property type="project" value="InterPro"/>
</dbReference>
<dbReference type="Proteomes" id="UP000319771">
    <property type="component" value="Unassembled WGS sequence"/>
</dbReference>
<comment type="caution">
    <text evidence="3">The sequence shown here is derived from an EMBL/GenBank/DDBJ whole genome shotgun (WGS) entry which is preliminary data.</text>
</comment>
<gene>
    <name evidence="3" type="ORF">E6K81_14830</name>
</gene>
<reference evidence="3 4" key="1">
    <citation type="journal article" date="2019" name="Nat. Microbiol.">
        <title>Mediterranean grassland soil C-N compound turnover is dependent on rainfall and depth, and is mediated by genomically divergent microorganisms.</title>
        <authorList>
            <person name="Diamond S."/>
            <person name="Andeer P.F."/>
            <person name="Li Z."/>
            <person name="Crits-Christoph A."/>
            <person name="Burstein D."/>
            <person name="Anantharaman K."/>
            <person name="Lane K.R."/>
            <person name="Thomas B.C."/>
            <person name="Pan C."/>
            <person name="Northen T.R."/>
            <person name="Banfield J.F."/>
        </authorList>
    </citation>
    <scope>NUCLEOTIDE SEQUENCE [LARGE SCALE GENOMIC DNA]</scope>
    <source>
        <strain evidence="3">WS_11</strain>
    </source>
</reference>
<dbReference type="GO" id="GO:0000428">
    <property type="term" value="C:DNA-directed RNA polymerase complex"/>
    <property type="evidence" value="ECO:0007669"/>
    <property type="project" value="UniProtKB-KW"/>
</dbReference>
<dbReference type="AlphaFoldDB" id="A0A538U0R2"/>
<evidence type="ECO:0000313" key="3">
    <source>
        <dbReference type="EMBL" id="TMQ69494.1"/>
    </source>
</evidence>
<organism evidence="3 4">
    <name type="scientific">Eiseniibacteriota bacterium</name>
    <dbReference type="NCBI Taxonomy" id="2212470"/>
    <lineage>
        <taxon>Bacteria</taxon>
        <taxon>Candidatus Eiseniibacteriota</taxon>
    </lineage>
</organism>
<dbReference type="GO" id="GO:0003899">
    <property type="term" value="F:DNA-directed RNA polymerase activity"/>
    <property type="evidence" value="ECO:0007669"/>
    <property type="project" value="InterPro"/>
</dbReference>
<evidence type="ECO:0000256" key="2">
    <source>
        <dbReference type="ARBA" id="ARBA00023163"/>
    </source>
</evidence>
<keyword evidence="1 3" id="KW-0240">DNA-directed RNA polymerase</keyword>
<dbReference type="SUPFAM" id="SSF63562">
    <property type="entry name" value="RPB6/omega subunit-like"/>
    <property type="match status" value="1"/>
</dbReference>
<accession>A0A538U0R2</accession>
<proteinExistence type="predicted"/>
<dbReference type="GO" id="GO:0006351">
    <property type="term" value="P:DNA-templated transcription"/>
    <property type="evidence" value="ECO:0007669"/>
    <property type="project" value="InterPro"/>
</dbReference>
<sequence>MTKLAALFPPPGSNKYELAIVAAREARRLNDWSKRTGETLPGKVTAVALERVLRGEVPYSYDEFPQ</sequence>
<protein>
    <submittedName>
        <fullName evidence="3">DNA-directed RNA polymerase subunit omega</fullName>
    </submittedName>
</protein>
<evidence type="ECO:0000256" key="1">
    <source>
        <dbReference type="ARBA" id="ARBA00022478"/>
    </source>
</evidence>
<dbReference type="EMBL" id="VBPB01000303">
    <property type="protein sequence ID" value="TMQ69494.1"/>
    <property type="molecule type" value="Genomic_DNA"/>
</dbReference>
<evidence type="ECO:0000313" key="4">
    <source>
        <dbReference type="Proteomes" id="UP000319771"/>
    </source>
</evidence>
<name>A0A538U0R2_UNCEI</name>